<dbReference type="RefSeq" id="WP_261514891.1">
    <property type="nucleotide sequence ID" value="NZ_JAODNV010000007.1"/>
</dbReference>
<feature type="transmembrane region" description="Helical" evidence="9">
    <location>
        <begin position="89"/>
        <end position="107"/>
    </location>
</feature>
<evidence type="ECO:0000256" key="11">
    <source>
        <dbReference type="RuleBase" id="RU004181"/>
    </source>
</evidence>
<sequence>MKQERLGLYGGILLLALVADQAIKYLVERHLPLHSAVELLPFLSLFHSRNTGVAFSLFSGVDGLWLGFLVLAITIFIVVVAVRTSPAQVLARLGFALIIGGALGNLIDRAVRGYVVDYIYFHTPIWSFAVFNLADALITIGAALVILEEVLGWRRADGGDEKWP</sequence>
<feature type="active site" evidence="9">
    <location>
        <position position="135"/>
    </location>
</feature>
<evidence type="ECO:0000256" key="1">
    <source>
        <dbReference type="ARBA" id="ARBA00006139"/>
    </source>
</evidence>
<accession>A0A9X2X7G3</accession>
<evidence type="ECO:0000256" key="6">
    <source>
        <dbReference type="ARBA" id="ARBA00022801"/>
    </source>
</evidence>
<reference evidence="12" key="1">
    <citation type="submission" date="2022-08" db="EMBL/GenBank/DDBJ databases">
        <title>Chelativorans sichuanense sp. nov., a paraffin oil-degrading bacterium isolated from a mixture of oil-based drill cuttings and paddy soil.</title>
        <authorList>
            <person name="Yu J."/>
            <person name="Liu H."/>
            <person name="Chen Q."/>
        </authorList>
    </citation>
    <scope>NUCLEOTIDE SEQUENCE</scope>
    <source>
        <strain evidence="12">SCAU 2101</strain>
    </source>
</reference>
<dbReference type="InterPro" id="IPR001872">
    <property type="entry name" value="Peptidase_A8"/>
</dbReference>
<keyword evidence="6 9" id="KW-0378">Hydrolase</keyword>
<evidence type="ECO:0000256" key="8">
    <source>
        <dbReference type="ARBA" id="ARBA00023136"/>
    </source>
</evidence>
<evidence type="ECO:0000313" key="13">
    <source>
        <dbReference type="Proteomes" id="UP001149009"/>
    </source>
</evidence>
<keyword evidence="8 9" id="KW-0472">Membrane</keyword>
<keyword evidence="4 9" id="KW-0812">Transmembrane</keyword>
<evidence type="ECO:0000256" key="7">
    <source>
        <dbReference type="ARBA" id="ARBA00022989"/>
    </source>
</evidence>
<evidence type="ECO:0000256" key="2">
    <source>
        <dbReference type="ARBA" id="ARBA00022475"/>
    </source>
</evidence>
<name>A0A9X2X7G3_9HYPH</name>
<dbReference type="EC" id="3.4.23.36" evidence="9"/>
<dbReference type="Pfam" id="PF01252">
    <property type="entry name" value="Peptidase_A8"/>
    <property type="match status" value="1"/>
</dbReference>
<evidence type="ECO:0000256" key="5">
    <source>
        <dbReference type="ARBA" id="ARBA00022750"/>
    </source>
</evidence>
<evidence type="ECO:0000256" key="3">
    <source>
        <dbReference type="ARBA" id="ARBA00022670"/>
    </source>
</evidence>
<keyword evidence="5 9" id="KW-0064">Aspartyl protease</keyword>
<dbReference type="AlphaFoldDB" id="A0A9X2X7G3"/>
<comment type="pathway">
    <text evidence="9">Protein modification; lipoprotein biosynthesis (signal peptide cleavage).</text>
</comment>
<evidence type="ECO:0000256" key="9">
    <source>
        <dbReference type="HAMAP-Rule" id="MF_00161"/>
    </source>
</evidence>
<organism evidence="12 13">
    <name type="scientific">Chelativorans petroleitrophicus</name>
    <dbReference type="NCBI Taxonomy" id="2975484"/>
    <lineage>
        <taxon>Bacteria</taxon>
        <taxon>Pseudomonadati</taxon>
        <taxon>Pseudomonadota</taxon>
        <taxon>Alphaproteobacteria</taxon>
        <taxon>Hyphomicrobiales</taxon>
        <taxon>Phyllobacteriaceae</taxon>
        <taxon>Chelativorans</taxon>
    </lineage>
</organism>
<comment type="function">
    <text evidence="9 10">This protein specifically catalyzes the removal of signal peptides from prolipoproteins.</text>
</comment>
<keyword evidence="13" id="KW-1185">Reference proteome</keyword>
<dbReference type="EMBL" id="JAODNV010000007">
    <property type="protein sequence ID" value="MCT8990043.1"/>
    <property type="molecule type" value="Genomic_DNA"/>
</dbReference>
<keyword evidence="3 9" id="KW-0645">Protease</keyword>
<dbReference type="NCBIfam" id="TIGR00077">
    <property type="entry name" value="lspA"/>
    <property type="match status" value="1"/>
</dbReference>
<dbReference type="Proteomes" id="UP001149009">
    <property type="component" value="Unassembled WGS sequence"/>
</dbReference>
<comment type="subcellular location">
    <subcellularLocation>
        <location evidence="9">Cell membrane</location>
        <topology evidence="9">Multi-pass membrane protein</topology>
    </subcellularLocation>
</comment>
<dbReference type="HAMAP" id="MF_00161">
    <property type="entry name" value="LspA"/>
    <property type="match status" value="1"/>
</dbReference>
<keyword evidence="2 9" id="KW-1003">Cell membrane</keyword>
<proteinExistence type="inferred from homology"/>
<keyword evidence="7 9" id="KW-1133">Transmembrane helix</keyword>
<evidence type="ECO:0000313" key="12">
    <source>
        <dbReference type="EMBL" id="MCT8990043.1"/>
    </source>
</evidence>
<comment type="similarity">
    <text evidence="1 9 11">Belongs to the peptidase A8 family.</text>
</comment>
<protein>
    <recommendedName>
        <fullName evidence="9">Lipoprotein signal peptidase</fullName>
        <ecNumber evidence="9">3.4.23.36</ecNumber>
    </recommendedName>
    <alternativeName>
        <fullName evidence="9">Prolipoprotein signal peptidase</fullName>
    </alternativeName>
    <alternativeName>
        <fullName evidence="9">Signal peptidase II</fullName>
        <shortName evidence="9">SPase II</shortName>
    </alternativeName>
</protein>
<feature type="active site" evidence="9">
    <location>
        <position position="117"/>
    </location>
</feature>
<comment type="catalytic activity">
    <reaction evidence="9 10">
        <text>Release of signal peptides from bacterial membrane prolipoproteins. Hydrolyzes -Xaa-Yaa-Zaa-|-(S,diacylglyceryl)Cys-, in which Xaa is hydrophobic (preferably Leu), and Yaa (Ala or Ser) and Zaa (Gly or Ala) have small, neutral side chains.</text>
        <dbReference type="EC" id="3.4.23.36"/>
    </reaction>
</comment>
<dbReference type="PROSITE" id="PS00855">
    <property type="entry name" value="SPASE_II"/>
    <property type="match status" value="1"/>
</dbReference>
<evidence type="ECO:0000256" key="4">
    <source>
        <dbReference type="ARBA" id="ARBA00022692"/>
    </source>
</evidence>
<dbReference type="PANTHER" id="PTHR33695">
    <property type="entry name" value="LIPOPROTEIN SIGNAL PEPTIDASE"/>
    <property type="match status" value="1"/>
</dbReference>
<dbReference type="PANTHER" id="PTHR33695:SF1">
    <property type="entry name" value="LIPOPROTEIN SIGNAL PEPTIDASE"/>
    <property type="match status" value="1"/>
</dbReference>
<gene>
    <name evidence="9 12" type="primary">lspA</name>
    <name evidence="12" type="ORF">NYR54_07015</name>
</gene>
<dbReference type="PRINTS" id="PR00781">
    <property type="entry name" value="LIPOSIGPTASE"/>
</dbReference>
<comment type="caution">
    <text evidence="12">The sequence shown here is derived from an EMBL/GenBank/DDBJ whole genome shotgun (WGS) entry which is preliminary data.</text>
</comment>
<evidence type="ECO:0000256" key="10">
    <source>
        <dbReference type="RuleBase" id="RU000594"/>
    </source>
</evidence>
<dbReference type="GO" id="GO:0004190">
    <property type="term" value="F:aspartic-type endopeptidase activity"/>
    <property type="evidence" value="ECO:0007669"/>
    <property type="project" value="UniProtKB-UniRule"/>
</dbReference>
<feature type="transmembrane region" description="Helical" evidence="9">
    <location>
        <begin position="64"/>
        <end position="82"/>
    </location>
</feature>
<feature type="transmembrane region" description="Helical" evidence="9">
    <location>
        <begin position="6"/>
        <end position="27"/>
    </location>
</feature>
<dbReference type="GO" id="GO:0005886">
    <property type="term" value="C:plasma membrane"/>
    <property type="evidence" value="ECO:0007669"/>
    <property type="project" value="UniProtKB-SubCell"/>
</dbReference>
<feature type="transmembrane region" description="Helical" evidence="9">
    <location>
        <begin position="119"/>
        <end position="147"/>
    </location>
</feature>
<dbReference type="GO" id="GO:0006508">
    <property type="term" value="P:proteolysis"/>
    <property type="evidence" value="ECO:0007669"/>
    <property type="project" value="UniProtKB-KW"/>
</dbReference>